<evidence type="ECO:0000313" key="2">
    <source>
        <dbReference type="EMBL" id="KJZ74950.1"/>
    </source>
</evidence>
<keyword evidence="3" id="KW-1185">Reference proteome</keyword>
<evidence type="ECO:0000256" key="1">
    <source>
        <dbReference type="SAM" id="SignalP"/>
    </source>
</evidence>
<dbReference type="EMBL" id="KQ030521">
    <property type="protein sequence ID" value="KJZ74950.1"/>
    <property type="molecule type" value="Genomic_DNA"/>
</dbReference>
<name>A0A0F7ZP63_9HYPO</name>
<evidence type="ECO:0000313" key="3">
    <source>
        <dbReference type="Proteomes" id="UP000054481"/>
    </source>
</evidence>
<dbReference type="AlphaFoldDB" id="A0A0F7ZP63"/>
<feature type="chain" id="PRO_5002526139" description="Ecp2 effector protein domain-containing protein" evidence="1">
    <location>
        <begin position="20"/>
        <end position="116"/>
    </location>
</feature>
<reference evidence="2 3" key="1">
    <citation type="journal article" date="2014" name="Genome Biol. Evol.">
        <title>Comparative genomics and transcriptomics analyses reveal divergent lifestyle features of nematode endoparasitic fungus Hirsutella minnesotensis.</title>
        <authorList>
            <person name="Lai Y."/>
            <person name="Liu K."/>
            <person name="Zhang X."/>
            <person name="Zhang X."/>
            <person name="Li K."/>
            <person name="Wang N."/>
            <person name="Shu C."/>
            <person name="Wu Y."/>
            <person name="Wang C."/>
            <person name="Bushley K.E."/>
            <person name="Xiang M."/>
            <person name="Liu X."/>
        </authorList>
    </citation>
    <scope>NUCLEOTIDE SEQUENCE [LARGE SCALE GENOMIC DNA]</scope>
    <source>
        <strain evidence="2 3">3608</strain>
    </source>
</reference>
<dbReference type="Proteomes" id="UP000054481">
    <property type="component" value="Unassembled WGS sequence"/>
</dbReference>
<gene>
    <name evidence="2" type="ORF">HIM_05681</name>
</gene>
<keyword evidence="1" id="KW-0732">Signal</keyword>
<evidence type="ECO:0008006" key="4">
    <source>
        <dbReference type="Google" id="ProtNLM"/>
    </source>
</evidence>
<sequence>MLVSTIFASVAILATGVQSAFIPRNKHVADFRLFGGEDCANPNLGIWTVIDTDFQNYECKSLNDDTVKSVLGVSETRGCKLYVFSDAACRVGREEVKKGGCQSVPAGFKAWSMVCN</sequence>
<protein>
    <recommendedName>
        <fullName evidence="4">Ecp2 effector protein domain-containing protein</fullName>
    </recommendedName>
</protein>
<dbReference type="OrthoDB" id="4691160at2759"/>
<organism evidence="2 3">
    <name type="scientific">Hirsutella minnesotensis 3608</name>
    <dbReference type="NCBI Taxonomy" id="1043627"/>
    <lineage>
        <taxon>Eukaryota</taxon>
        <taxon>Fungi</taxon>
        <taxon>Dikarya</taxon>
        <taxon>Ascomycota</taxon>
        <taxon>Pezizomycotina</taxon>
        <taxon>Sordariomycetes</taxon>
        <taxon>Hypocreomycetidae</taxon>
        <taxon>Hypocreales</taxon>
        <taxon>Ophiocordycipitaceae</taxon>
        <taxon>Hirsutella</taxon>
    </lineage>
</organism>
<proteinExistence type="predicted"/>
<feature type="signal peptide" evidence="1">
    <location>
        <begin position="1"/>
        <end position="19"/>
    </location>
</feature>
<accession>A0A0F7ZP63</accession>